<dbReference type="AlphaFoldDB" id="A0A0A9ABW3"/>
<reference evidence="1" key="1">
    <citation type="submission" date="2014-09" db="EMBL/GenBank/DDBJ databases">
        <authorList>
            <person name="Magalhaes I.L.F."/>
            <person name="Oliveira U."/>
            <person name="Santos F.R."/>
            <person name="Vidigal T.H.D.A."/>
            <person name="Brescovit A.D."/>
            <person name="Santos A.J."/>
        </authorList>
    </citation>
    <scope>NUCLEOTIDE SEQUENCE</scope>
    <source>
        <tissue evidence="1">Shoot tissue taken approximately 20 cm above the soil surface</tissue>
    </source>
</reference>
<evidence type="ECO:0000313" key="1">
    <source>
        <dbReference type="EMBL" id="JAD46485.1"/>
    </source>
</evidence>
<organism evidence="1">
    <name type="scientific">Arundo donax</name>
    <name type="common">Giant reed</name>
    <name type="synonym">Donax arundinaceus</name>
    <dbReference type="NCBI Taxonomy" id="35708"/>
    <lineage>
        <taxon>Eukaryota</taxon>
        <taxon>Viridiplantae</taxon>
        <taxon>Streptophyta</taxon>
        <taxon>Embryophyta</taxon>
        <taxon>Tracheophyta</taxon>
        <taxon>Spermatophyta</taxon>
        <taxon>Magnoliopsida</taxon>
        <taxon>Liliopsida</taxon>
        <taxon>Poales</taxon>
        <taxon>Poaceae</taxon>
        <taxon>PACMAD clade</taxon>
        <taxon>Arundinoideae</taxon>
        <taxon>Arundineae</taxon>
        <taxon>Arundo</taxon>
    </lineage>
</organism>
<reference evidence="1" key="2">
    <citation type="journal article" date="2015" name="Data Brief">
        <title>Shoot transcriptome of the giant reed, Arundo donax.</title>
        <authorList>
            <person name="Barrero R.A."/>
            <person name="Guerrero F.D."/>
            <person name="Moolhuijzen P."/>
            <person name="Goolsby J.A."/>
            <person name="Tidwell J."/>
            <person name="Bellgard S.E."/>
            <person name="Bellgard M.I."/>
        </authorList>
    </citation>
    <scope>NUCLEOTIDE SEQUENCE</scope>
    <source>
        <tissue evidence="1">Shoot tissue taken approximately 20 cm above the soil surface</tissue>
    </source>
</reference>
<protein>
    <submittedName>
        <fullName evidence="1">Uncharacterized protein</fullName>
    </submittedName>
</protein>
<sequence length="56" mass="6062">MYSYTLSSGRCNSSRNIDSITSYGTAGARSKQFWNSSTYSAGNKVGADAMNWPSLI</sequence>
<accession>A0A0A9ABW3</accession>
<dbReference type="EMBL" id="GBRH01251410">
    <property type="protein sequence ID" value="JAD46485.1"/>
    <property type="molecule type" value="Transcribed_RNA"/>
</dbReference>
<name>A0A0A9ABW3_ARUDO</name>
<proteinExistence type="predicted"/>